<dbReference type="NCBIfam" id="NF009531">
    <property type="entry name" value="PRK12893.1-5"/>
    <property type="match status" value="1"/>
</dbReference>
<evidence type="ECO:0000313" key="5">
    <source>
        <dbReference type="EMBL" id="MCX5567934.1"/>
    </source>
</evidence>
<comment type="caution">
    <text evidence="5">The sequence shown here is derived from an EMBL/GenBank/DDBJ whole genome shotgun (WGS) entry which is preliminary data.</text>
</comment>
<feature type="binding site" evidence="4">
    <location>
        <position position="294"/>
    </location>
    <ligand>
        <name>allantoate</name>
        <dbReference type="ChEBI" id="CHEBI:17536"/>
    </ligand>
</feature>
<proteinExistence type="inferred from homology"/>
<dbReference type="PANTHER" id="PTHR32494:SF5">
    <property type="entry name" value="ALLANTOATE AMIDOHYDROLASE"/>
    <property type="match status" value="1"/>
</dbReference>
<feature type="binding site" evidence="3">
    <location>
        <position position="94"/>
    </location>
    <ligand>
        <name>Zn(2+)</name>
        <dbReference type="ChEBI" id="CHEBI:29105"/>
        <label>1</label>
    </ligand>
</feature>
<dbReference type="CDD" id="cd03884">
    <property type="entry name" value="M20_bAS"/>
    <property type="match status" value="1"/>
</dbReference>
<comment type="similarity">
    <text evidence="1">Belongs to the peptidase M20 family.</text>
</comment>
<dbReference type="GO" id="GO:0046872">
    <property type="term" value="F:metal ion binding"/>
    <property type="evidence" value="ECO:0007669"/>
    <property type="project" value="UniProtKB-KW"/>
</dbReference>
<feature type="binding site" evidence="3">
    <location>
        <position position="129"/>
    </location>
    <ligand>
        <name>Zn(2+)</name>
        <dbReference type="ChEBI" id="CHEBI:29105"/>
        <label>2</label>
    </ligand>
</feature>
<dbReference type="RefSeq" id="WP_266336899.1">
    <property type="nucleotide sequence ID" value="NZ_JAPKNK010000001.1"/>
</dbReference>
<evidence type="ECO:0000256" key="3">
    <source>
        <dbReference type="PIRSR" id="PIRSR001235-1"/>
    </source>
</evidence>
<dbReference type="SUPFAM" id="SSF53187">
    <property type="entry name" value="Zn-dependent exopeptidases"/>
    <property type="match status" value="1"/>
</dbReference>
<dbReference type="Gene3D" id="3.30.70.360">
    <property type="match status" value="1"/>
</dbReference>
<keyword evidence="3" id="KW-0479">Metal-binding</keyword>
<sequence length="419" mass="45253">MRTNLPIDATRLWDDLMALAEITDPDRPWTRRAFSTVFLEGRAYVARRMREAGLTVRLDTAGNMIGRREGRFPGHKAIVLGSHTDTVPDGGRFDGTAGVMAGIAVARSLHRDGVVLDHPLEVIDCLAEEVSIFGLSCIGSRAIAGQLSTEQLRRQAPDSHEILHDAINRMGGDAADVGAARRDDIAAYLELHIEQGPVLQDERRDIGIVTAISGITRLEIVIEGQADHAGTTPMHLRRDALVAAAAAVTVIRKDAQRRAAAGHGHFVATVGEFRVEPNAGNVVPSRVTLLVDARAEERSFMEGFVAELPPLIERAISGSGAEITSFRAISDNRPALSDPLLLEVLEQSTEKFGFAARRMASGAGHDMAWFSRVAPSAMIFIPSRDGRSHTPEEWTEPGEVAAGAAVLHQAVLYLDKLLA</sequence>
<dbReference type="AlphaFoldDB" id="A0A9X3IIX6"/>
<evidence type="ECO:0000313" key="6">
    <source>
        <dbReference type="Proteomes" id="UP001144805"/>
    </source>
</evidence>
<dbReference type="Gene3D" id="3.40.630.10">
    <property type="entry name" value="Zn peptidases"/>
    <property type="match status" value="1"/>
</dbReference>
<dbReference type="PANTHER" id="PTHR32494">
    <property type="entry name" value="ALLANTOATE DEIMINASE-RELATED"/>
    <property type="match status" value="1"/>
</dbReference>
<name>A0A9X3IIX6_9HYPH</name>
<dbReference type="PIRSF" id="PIRSF001235">
    <property type="entry name" value="Amidase_carbamoylase"/>
    <property type="match status" value="1"/>
</dbReference>
<accession>A0A9X3IIX6</accession>
<dbReference type="InterPro" id="IPR010158">
    <property type="entry name" value="Amidase_Cbmase"/>
</dbReference>
<dbReference type="InterPro" id="IPR002933">
    <property type="entry name" value="Peptidase_M20"/>
</dbReference>
<feature type="binding site" evidence="3">
    <location>
        <position position="83"/>
    </location>
    <ligand>
        <name>Zn(2+)</name>
        <dbReference type="ChEBI" id="CHEBI:29105"/>
        <label>1</label>
    </ligand>
</feature>
<feature type="binding site" evidence="4">
    <location>
        <position position="217"/>
    </location>
    <ligand>
        <name>allantoate</name>
        <dbReference type="ChEBI" id="CHEBI:17536"/>
    </ligand>
</feature>
<reference evidence="5" key="1">
    <citation type="submission" date="2022-11" db="EMBL/GenBank/DDBJ databases">
        <title>Biodiversity and phylogenetic relationships of bacteria.</title>
        <authorList>
            <person name="Machado R.A.R."/>
            <person name="Bhat A."/>
            <person name="Loulou A."/>
            <person name="Kallel S."/>
        </authorList>
    </citation>
    <scope>NUCLEOTIDE SEQUENCE</scope>
    <source>
        <strain evidence="5">K-TC2</strain>
    </source>
</reference>
<keyword evidence="3" id="KW-0862">Zinc</keyword>
<comment type="cofactor">
    <cofactor evidence="3">
        <name>Zn(2+)</name>
        <dbReference type="ChEBI" id="CHEBI:29105"/>
    </cofactor>
    <text evidence="3">Binds 2 Zn(2+) ions per subunit.</text>
</comment>
<feature type="binding site" evidence="3">
    <location>
        <position position="94"/>
    </location>
    <ligand>
        <name>Zn(2+)</name>
        <dbReference type="ChEBI" id="CHEBI:29105"/>
        <label>2</label>
    </ligand>
</feature>
<keyword evidence="2 5" id="KW-0378">Hydrolase</keyword>
<dbReference type="GO" id="GO:0016813">
    <property type="term" value="F:hydrolase activity, acting on carbon-nitrogen (but not peptide) bonds, in linear amidines"/>
    <property type="evidence" value="ECO:0007669"/>
    <property type="project" value="InterPro"/>
</dbReference>
<dbReference type="InterPro" id="IPR036264">
    <property type="entry name" value="Bact_exopeptidase_dim_dom"/>
</dbReference>
<dbReference type="EMBL" id="JAPKNK010000001">
    <property type="protein sequence ID" value="MCX5567934.1"/>
    <property type="molecule type" value="Genomic_DNA"/>
</dbReference>
<gene>
    <name evidence="5" type="ORF">OSH07_01870</name>
</gene>
<evidence type="ECO:0000256" key="2">
    <source>
        <dbReference type="ARBA" id="ARBA00022801"/>
    </source>
</evidence>
<feature type="binding site" evidence="3">
    <location>
        <position position="192"/>
    </location>
    <ligand>
        <name>Zn(2+)</name>
        <dbReference type="ChEBI" id="CHEBI:29105"/>
        <label>1</label>
    </ligand>
</feature>
<dbReference type="Proteomes" id="UP001144805">
    <property type="component" value="Unassembled WGS sequence"/>
</dbReference>
<organism evidence="5 6">
    <name type="scientific">Kaistia nematophila</name>
    <dbReference type="NCBI Taxonomy" id="2994654"/>
    <lineage>
        <taxon>Bacteria</taxon>
        <taxon>Pseudomonadati</taxon>
        <taxon>Pseudomonadota</taxon>
        <taxon>Alphaproteobacteria</taxon>
        <taxon>Hyphomicrobiales</taxon>
        <taxon>Kaistiaceae</taxon>
        <taxon>Kaistia</taxon>
    </lineage>
</organism>
<dbReference type="NCBIfam" id="TIGR01879">
    <property type="entry name" value="hydantase"/>
    <property type="match status" value="1"/>
</dbReference>
<dbReference type="Pfam" id="PF01546">
    <property type="entry name" value="Peptidase_M20"/>
    <property type="match status" value="1"/>
</dbReference>
<evidence type="ECO:0000256" key="4">
    <source>
        <dbReference type="PIRSR" id="PIRSR001235-2"/>
    </source>
</evidence>
<evidence type="ECO:0000256" key="1">
    <source>
        <dbReference type="ARBA" id="ARBA00006153"/>
    </source>
</evidence>
<feature type="binding site" evidence="4">
    <location>
        <position position="281"/>
    </location>
    <ligand>
        <name>allantoate</name>
        <dbReference type="ChEBI" id="CHEBI:17536"/>
    </ligand>
</feature>
<dbReference type="SUPFAM" id="SSF55031">
    <property type="entry name" value="Bacterial exopeptidase dimerisation domain"/>
    <property type="match status" value="1"/>
</dbReference>
<feature type="binding site" evidence="3">
    <location>
        <position position="389"/>
    </location>
    <ligand>
        <name>Zn(2+)</name>
        <dbReference type="ChEBI" id="CHEBI:29105"/>
        <label>2</label>
    </ligand>
</feature>
<protein>
    <submittedName>
        <fullName evidence="5">Zn-dependent hydrolase</fullName>
    </submittedName>
</protein>
<keyword evidence="6" id="KW-1185">Reference proteome</keyword>